<dbReference type="EMBL" id="BTRK01000002">
    <property type="protein sequence ID" value="GMR39383.1"/>
    <property type="molecule type" value="Genomic_DNA"/>
</dbReference>
<dbReference type="Proteomes" id="UP001328107">
    <property type="component" value="Unassembled WGS sequence"/>
</dbReference>
<keyword evidence="2" id="KW-1185">Reference proteome</keyword>
<sequence>TVSTIASPASLAVSFSALPASPAFSPAKWTASTTESAAPSEANPTFCFVSSTASPMSDVNFSSPFFILSADFPTFEKNPSEVILISAPDESCIRKQLERR</sequence>
<evidence type="ECO:0000313" key="2">
    <source>
        <dbReference type="Proteomes" id="UP001328107"/>
    </source>
</evidence>
<dbReference type="AlphaFoldDB" id="A0AAN4ZDU4"/>
<evidence type="ECO:0000313" key="1">
    <source>
        <dbReference type="EMBL" id="GMR39383.1"/>
    </source>
</evidence>
<name>A0AAN4ZDU4_9BILA</name>
<reference evidence="2" key="1">
    <citation type="submission" date="2022-10" db="EMBL/GenBank/DDBJ databases">
        <title>Genome assembly of Pristionchus species.</title>
        <authorList>
            <person name="Yoshida K."/>
            <person name="Sommer R.J."/>
        </authorList>
    </citation>
    <scope>NUCLEOTIDE SEQUENCE [LARGE SCALE GENOMIC DNA]</scope>
    <source>
        <strain evidence="2">RS5460</strain>
    </source>
</reference>
<feature type="non-terminal residue" evidence="1">
    <location>
        <position position="1"/>
    </location>
</feature>
<protein>
    <submittedName>
        <fullName evidence="1">Uncharacterized protein</fullName>
    </submittedName>
</protein>
<comment type="caution">
    <text evidence="1">The sequence shown here is derived from an EMBL/GenBank/DDBJ whole genome shotgun (WGS) entry which is preliminary data.</text>
</comment>
<gene>
    <name evidence="1" type="ORF">PMAYCL1PPCAC_09578</name>
</gene>
<accession>A0AAN4ZDU4</accession>
<proteinExistence type="predicted"/>
<organism evidence="1 2">
    <name type="scientific">Pristionchus mayeri</name>
    <dbReference type="NCBI Taxonomy" id="1317129"/>
    <lineage>
        <taxon>Eukaryota</taxon>
        <taxon>Metazoa</taxon>
        <taxon>Ecdysozoa</taxon>
        <taxon>Nematoda</taxon>
        <taxon>Chromadorea</taxon>
        <taxon>Rhabditida</taxon>
        <taxon>Rhabditina</taxon>
        <taxon>Diplogasteromorpha</taxon>
        <taxon>Diplogasteroidea</taxon>
        <taxon>Neodiplogasteridae</taxon>
        <taxon>Pristionchus</taxon>
    </lineage>
</organism>